<evidence type="ECO:0000313" key="3">
    <source>
        <dbReference type="Proteomes" id="UP000007882"/>
    </source>
</evidence>
<dbReference type="PATRIC" id="fig|512565.3.peg.4540"/>
<dbReference type="Proteomes" id="UP000007882">
    <property type="component" value="Chromosome"/>
</dbReference>
<dbReference type="Pfam" id="PF07683">
    <property type="entry name" value="CobW_C"/>
    <property type="match status" value="1"/>
</dbReference>
<dbReference type="STRING" id="512565.AMIS_45540"/>
<dbReference type="InterPro" id="IPR051927">
    <property type="entry name" value="Zn_Chap_cDPG_Synth"/>
</dbReference>
<keyword evidence="3" id="KW-1185">Reference proteome</keyword>
<evidence type="ECO:0000259" key="1">
    <source>
        <dbReference type="SMART" id="SM00833"/>
    </source>
</evidence>
<dbReference type="Pfam" id="PF02492">
    <property type="entry name" value="cobW"/>
    <property type="match status" value="1"/>
</dbReference>
<dbReference type="EMBL" id="AP012319">
    <property type="protein sequence ID" value="BAL89774.1"/>
    <property type="molecule type" value="Genomic_DNA"/>
</dbReference>
<dbReference type="PANTHER" id="PTHR43603">
    <property type="entry name" value="COBW DOMAIN-CONTAINING PROTEIN DDB_G0274527"/>
    <property type="match status" value="1"/>
</dbReference>
<dbReference type="OrthoDB" id="9808822at2"/>
<dbReference type="PANTHER" id="PTHR43603:SF1">
    <property type="entry name" value="ZINC-REGULATED GTPASE METALLOPROTEIN ACTIVATOR 1"/>
    <property type="match status" value="1"/>
</dbReference>
<protein>
    <submittedName>
        <fullName evidence="2">Putative cobalamin synthesis CobW-like protein</fullName>
    </submittedName>
</protein>
<feature type="domain" description="CobW C-terminal" evidence="1">
    <location>
        <begin position="259"/>
        <end position="375"/>
    </location>
</feature>
<gene>
    <name evidence="2" type="ordered locus">AMIS_45540</name>
</gene>
<accession>I0H9T7</accession>
<proteinExistence type="predicted"/>
<dbReference type="KEGG" id="ams:AMIS_45540"/>
<dbReference type="eggNOG" id="COG0523">
    <property type="taxonomic scope" value="Bacteria"/>
</dbReference>
<dbReference type="InterPro" id="IPR027417">
    <property type="entry name" value="P-loop_NTPase"/>
</dbReference>
<dbReference type="InterPro" id="IPR003495">
    <property type="entry name" value="CobW/HypB/UreG_nucleotide-bd"/>
</dbReference>
<dbReference type="AlphaFoldDB" id="I0H9T7"/>
<evidence type="ECO:0000313" key="2">
    <source>
        <dbReference type="EMBL" id="BAL89774.1"/>
    </source>
</evidence>
<dbReference type="SUPFAM" id="SSF90002">
    <property type="entry name" value="Hypothetical protein YjiA, C-terminal domain"/>
    <property type="match status" value="1"/>
</dbReference>
<dbReference type="SMART" id="SM00833">
    <property type="entry name" value="CobW_C"/>
    <property type="match status" value="1"/>
</dbReference>
<dbReference type="InterPro" id="IPR011629">
    <property type="entry name" value="CobW-like_C"/>
</dbReference>
<dbReference type="HOGENOM" id="CLU_017452_2_0_11"/>
<dbReference type="Gene3D" id="3.40.50.300">
    <property type="entry name" value="P-loop containing nucleotide triphosphate hydrolases"/>
    <property type="match status" value="1"/>
</dbReference>
<sequence length="405" mass="43889">MKTISIKNEGVKISVAPAVTVLSGFNPGTVQAAARALLIADPNLVAVSHSLTGLRDGVVRRTVESADGVLEQVEVTLEHGCVSCTLREDVLPTLLRLADERPGSDIVLVLPPVVEPEAVATVCAHAAEELRFDSYVTVVDADDFLDDLASSDDLRDRDMHAAEDDHRAVAEVVAHQVEFADTVLMWSRPDTDQLRLQQLGTLVHRLAPWAVQVATGTSPLLDCAGLAAGLRRTGRHDPNRPGMLGLALEGRQIAVHDGENSVVFRSRRPFHPQRLHDALESITEHALRGRGQLWIASQPDAVVAFEAAGGGVSLGSLGYWLAALPVERWAETSVERRLAADLEWDPYYGDRRTVLALIGFGLDAVRLNALLSECLVTDEEIAEGFEVWRSWGDPFAGCFPLSESS</sequence>
<dbReference type="RefSeq" id="WP_014444664.1">
    <property type="nucleotide sequence ID" value="NC_017093.1"/>
</dbReference>
<name>I0H9T7_ACTM4</name>
<reference evidence="2 3" key="1">
    <citation type="submission" date="2012-02" db="EMBL/GenBank/DDBJ databases">
        <title>Complete genome sequence of Actinoplanes missouriensis 431 (= NBRC 102363).</title>
        <authorList>
            <person name="Ohnishi Y."/>
            <person name="Ishikawa J."/>
            <person name="Sekine M."/>
            <person name="Hosoyama A."/>
            <person name="Harada T."/>
            <person name="Narita H."/>
            <person name="Hata T."/>
            <person name="Konno Y."/>
            <person name="Tutikane K."/>
            <person name="Fujita N."/>
            <person name="Horinouchi S."/>
            <person name="Hayakawa M."/>
        </authorList>
    </citation>
    <scope>NUCLEOTIDE SEQUENCE [LARGE SCALE GENOMIC DNA]</scope>
    <source>
        <strain evidence="3">ATCC 14538 / DSM 43046 / CBS 188.64 / JCM 3121 / NBRC 102363 / NCIMB 12654 / NRRL B-3342 / UNCC 431</strain>
    </source>
</reference>
<organism evidence="2 3">
    <name type="scientific">Actinoplanes missouriensis (strain ATCC 14538 / DSM 43046 / CBS 188.64 / JCM 3121 / NBRC 102363 / NCIMB 12654 / NRRL B-3342 / UNCC 431)</name>
    <dbReference type="NCBI Taxonomy" id="512565"/>
    <lineage>
        <taxon>Bacteria</taxon>
        <taxon>Bacillati</taxon>
        <taxon>Actinomycetota</taxon>
        <taxon>Actinomycetes</taxon>
        <taxon>Micromonosporales</taxon>
        <taxon>Micromonosporaceae</taxon>
        <taxon>Actinoplanes</taxon>
    </lineage>
</organism>